<dbReference type="PANTHER" id="PTHR31749:SF3">
    <property type="entry name" value="KINETOCHORE-ASSOCIATED PROTEIN NSL1 HOMOLOG"/>
    <property type="match status" value="1"/>
</dbReference>
<proteinExistence type="predicted"/>
<accession>A0ABX6F2C5</accession>
<evidence type="ECO:0000313" key="2">
    <source>
        <dbReference type="EMBL" id="QGN18201.1"/>
    </source>
</evidence>
<gene>
    <name evidence="2" type="primary">NSL1</name>
    <name evidence="2" type="ORF">FIM1_4525</name>
</gene>
<dbReference type="PANTHER" id="PTHR31749">
    <property type="entry name" value="KINETOCHORE-ASSOCIATED PROTEIN NSL1 HOMOLOG"/>
    <property type="match status" value="1"/>
</dbReference>
<protein>
    <submittedName>
        <fullName evidence="2">Kinetochore-associated protein NSL1</fullName>
    </submittedName>
</protein>
<organism evidence="2 3">
    <name type="scientific">Kluyveromyces marxianus</name>
    <name type="common">Yeast</name>
    <name type="synonym">Candida kefyr</name>
    <dbReference type="NCBI Taxonomy" id="4911"/>
    <lineage>
        <taxon>Eukaryota</taxon>
        <taxon>Fungi</taxon>
        <taxon>Dikarya</taxon>
        <taxon>Ascomycota</taxon>
        <taxon>Saccharomycotina</taxon>
        <taxon>Saccharomycetes</taxon>
        <taxon>Saccharomycetales</taxon>
        <taxon>Saccharomycetaceae</taxon>
        <taxon>Kluyveromyces</taxon>
    </lineage>
</organism>
<keyword evidence="3" id="KW-1185">Reference proteome</keyword>
<dbReference type="EMBL" id="CP015061">
    <property type="protein sequence ID" value="QGN18201.1"/>
    <property type="molecule type" value="Genomic_DNA"/>
</dbReference>
<reference evidence="2 3" key="1">
    <citation type="submission" date="2016-03" db="EMBL/GenBank/DDBJ databases">
        <title>How can Kluyveromyces marxianus grow so fast - potential evolutionary course in Saccharomyces Complex revealed by comparative genomics.</title>
        <authorList>
            <person name="Mo W."/>
            <person name="Lu W."/>
            <person name="Yang X."/>
            <person name="Qi J."/>
            <person name="Lv H."/>
        </authorList>
    </citation>
    <scope>NUCLEOTIDE SEQUENCE [LARGE SCALE GENOMIC DNA]</scope>
    <source>
        <strain evidence="2 3">FIM1</strain>
    </source>
</reference>
<dbReference type="Proteomes" id="UP000422736">
    <property type="component" value="Chromosome 7"/>
</dbReference>
<feature type="region of interest" description="Disordered" evidence="1">
    <location>
        <begin position="148"/>
        <end position="172"/>
    </location>
</feature>
<dbReference type="InterPro" id="IPR013950">
    <property type="entry name" value="Mis14/Nsl1"/>
</dbReference>
<feature type="compositionally biased region" description="Acidic residues" evidence="1">
    <location>
        <begin position="161"/>
        <end position="172"/>
    </location>
</feature>
<evidence type="ECO:0000313" key="3">
    <source>
        <dbReference type="Proteomes" id="UP000422736"/>
    </source>
</evidence>
<name>A0ABX6F2C5_KLUMA</name>
<dbReference type="Pfam" id="PF08641">
    <property type="entry name" value="Mis14"/>
    <property type="match status" value="1"/>
</dbReference>
<sequence>MSAYVDKLDVTQKQLRFLHKQFKEILDEKVRKALPGYSEDDEVSQEIQLQLDQFLMDAIEMAGESMNVVDAGRGTTVKSIIQEVQKEYMEPFDVDLNERVRKLYQEWEDRTVEVSQLRREAPQVVISEYTNLEKQLLDDIDAKIEAAAARRDQETGTGTETETETETDTQDPDISEYWSQLADQYKQALTALKSTNQDIPSHETRQKRLRTLLDLIEQEVGS</sequence>
<evidence type="ECO:0000256" key="1">
    <source>
        <dbReference type="SAM" id="MobiDB-lite"/>
    </source>
</evidence>